<dbReference type="OrthoDB" id="869189at2759"/>
<name>A0A1E3PKS7_9ASCO</name>
<evidence type="ECO:0000256" key="6">
    <source>
        <dbReference type="ARBA" id="ARBA00022989"/>
    </source>
</evidence>
<dbReference type="GO" id="GO:0006850">
    <property type="term" value="P:pyruvate import into mitochondria"/>
    <property type="evidence" value="ECO:0007669"/>
    <property type="project" value="InterPro"/>
</dbReference>
<dbReference type="AlphaFoldDB" id="A0A1E3PKS7"/>
<keyword evidence="6 9" id="KW-1133">Transmembrane helix</keyword>
<evidence type="ECO:0000256" key="9">
    <source>
        <dbReference type="RuleBase" id="RU363100"/>
    </source>
</evidence>
<evidence type="ECO:0000256" key="7">
    <source>
        <dbReference type="ARBA" id="ARBA00023128"/>
    </source>
</evidence>
<feature type="transmembrane region" description="Helical" evidence="9">
    <location>
        <begin position="75"/>
        <end position="96"/>
    </location>
</feature>
<protein>
    <recommendedName>
        <fullName evidence="9">Mitochondrial pyruvate carrier</fullName>
    </recommendedName>
</protein>
<dbReference type="STRING" id="857566.A0A1E3PKS7"/>
<organism evidence="10 11">
    <name type="scientific">Nadsonia fulvescens var. elongata DSM 6958</name>
    <dbReference type="NCBI Taxonomy" id="857566"/>
    <lineage>
        <taxon>Eukaryota</taxon>
        <taxon>Fungi</taxon>
        <taxon>Dikarya</taxon>
        <taxon>Ascomycota</taxon>
        <taxon>Saccharomycotina</taxon>
        <taxon>Dipodascomycetes</taxon>
        <taxon>Dipodascales</taxon>
        <taxon>Dipodascales incertae sedis</taxon>
        <taxon>Nadsonia</taxon>
    </lineage>
</organism>
<comment type="caution">
    <text evidence="9">Lacks conserved residue(s) required for the propagation of feature annotation.</text>
</comment>
<dbReference type="PANTHER" id="PTHR14154">
    <property type="entry name" value="UPF0041 BRAIN PROTEIN 44-RELATED"/>
    <property type="match status" value="1"/>
</dbReference>
<evidence type="ECO:0000313" key="11">
    <source>
        <dbReference type="Proteomes" id="UP000095009"/>
    </source>
</evidence>
<evidence type="ECO:0000313" key="10">
    <source>
        <dbReference type="EMBL" id="ODQ65900.1"/>
    </source>
</evidence>
<dbReference type="Pfam" id="PF03650">
    <property type="entry name" value="MPC"/>
    <property type="match status" value="1"/>
</dbReference>
<gene>
    <name evidence="10" type="ORF">NADFUDRAFT_46496</name>
</gene>
<keyword evidence="8 9" id="KW-0472">Membrane</keyword>
<keyword evidence="4 9" id="KW-0812">Transmembrane</keyword>
<comment type="similarity">
    <text evidence="2 9">Belongs to the mitochondrial pyruvate carrier (MPC) (TC 2.A.105) family.</text>
</comment>
<keyword evidence="3 9" id="KW-0813">Transport</keyword>
<reference evidence="10 11" key="1">
    <citation type="journal article" date="2016" name="Proc. Natl. Acad. Sci. U.S.A.">
        <title>Comparative genomics of biotechnologically important yeasts.</title>
        <authorList>
            <person name="Riley R."/>
            <person name="Haridas S."/>
            <person name="Wolfe K.H."/>
            <person name="Lopes M.R."/>
            <person name="Hittinger C.T."/>
            <person name="Goeker M."/>
            <person name="Salamov A.A."/>
            <person name="Wisecaver J.H."/>
            <person name="Long T.M."/>
            <person name="Calvey C.H."/>
            <person name="Aerts A.L."/>
            <person name="Barry K.W."/>
            <person name="Choi C."/>
            <person name="Clum A."/>
            <person name="Coughlan A.Y."/>
            <person name="Deshpande S."/>
            <person name="Douglass A.P."/>
            <person name="Hanson S.J."/>
            <person name="Klenk H.-P."/>
            <person name="LaButti K.M."/>
            <person name="Lapidus A."/>
            <person name="Lindquist E.A."/>
            <person name="Lipzen A.M."/>
            <person name="Meier-Kolthoff J.P."/>
            <person name="Ohm R.A."/>
            <person name="Otillar R.P."/>
            <person name="Pangilinan J.L."/>
            <person name="Peng Y."/>
            <person name="Rokas A."/>
            <person name="Rosa C.A."/>
            <person name="Scheuner C."/>
            <person name="Sibirny A.A."/>
            <person name="Slot J.C."/>
            <person name="Stielow J.B."/>
            <person name="Sun H."/>
            <person name="Kurtzman C.P."/>
            <person name="Blackwell M."/>
            <person name="Grigoriev I.V."/>
            <person name="Jeffries T.W."/>
        </authorList>
    </citation>
    <scope>NUCLEOTIDE SEQUENCE [LARGE SCALE GENOMIC DNA]</scope>
    <source>
        <strain evidence="10 11">DSM 6958</strain>
    </source>
</reference>
<evidence type="ECO:0000256" key="8">
    <source>
        <dbReference type="ARBA" id="ARBA00023136"/>
    </source>
</evidence>
<dbReference type="InterPro" id="IPR005336">
    <property type="entry name" value="MPC"/>
</dbReference>
<evidence type="ECO:0000256" key="4">
    <source>
        <dbReference type="ARBA" id="ARBA00022692"/>
    </source>
</evidence>
<dbReference type="Proteomes" id="UP000095009">
    <property type="component" value="Unassembled WGS sequence"/>
</dbReference>
<evidence type="ECO:0000256" key="3">
    <source>
        <dbReference type="ARBA" id="ARBA00022448"/>
    </source>
</evidence>
<sequence length="143" mass="15572">MASAGSSRFQQFLRSETGPRTIHFWAPVMKWALVFAGISDFNRPAEKISGTQQMALAATGMIWTRWCMIIKPRNILLASVNFFLGAVALTQLGRVYNYQTSLGNDFSTSVKNIISGKTGAECSPIAAQALKVQQAIESAPVSK</sequence>
<dbReference type="EMBL" id="KV454409">
    <property type="protein sequence ID" value="ODQ65900.1"/>
    <property type="molecule type" value="Genomic_DNA"/>
</dbReference>
<dbReference type="GO" id="GO:0005743">
    <property type="term" value="C:mitochondrial inner membrane"/>
    <property type="evidence" value="ECO:0007669"/>
    <property type="project" value="UniProtKB-SubCell"/>
</dbReference>
<evidence type="ECO:0000256" key="5">
    <source>
        <dbReference type="ARBA" id="ARBA00022792"/>
    </source>
</evidence>
<keyword evidence="5 9" id="KW-0999">Mitochondrion inner membrane</keyword>
<keyword evidence="11" id="KW-1185">Reference proteome</keyword>
<evidence type="ECO:0000256" key="1">
    <source>
        <dbReference type="ARBA" id="ARBA00004448"/>
    </source>
</evidence>
<comment type="function">
    <text evidence="9">Mediates the uptake of pyruvate into mitochondria.</text>
</comment>
<accession>A0A1E3PKS7</accession>
<evidence type="ECO:0000256" key="2">
    <source>
        <dbReference type="ARBA" id="ARBA00006416"/>
    </source>
</evidence>
<proteinExistence type="inferred from homology"/>
<comment type="subcellular location">
    <subcellularLocation>
        <location evidence="1 9">Mitochondrion inner membrane</location>
        <topology evidence="1 9">Multi-pass membrane protein</topology>
    </subcellularLocation>
</comment>
<keyword evidence="7 9" id="KW-0496">Mitochondrion</keyword>